<accession>A0A096CY51</accession>
<proteinExistence type="predicted"/>
<gene>
    <name evidence="2" type="ORF">HMPREF0654_02350</name>
</gene>
<dbReference type="Gene3D" id="2.40.128.260">
    <property type="entry name" value="Type IV secretion system, VirB10/TraB/TrbI"/>
    <property type="match status" value="1"/>
</dbReference>
<dbReference type="InterPro" id="IPR042217">
    <property type="entry name" value="T4SS_VirB10/TrbI"/>
</dbReference>
<evidence type="ECO:0000256" key="1">
    <source>
        <dbReference type="SAM" id="SignalP"/>
    </source>
</evidence>
<evidence type="ECO:0000313" key="2">
    <source>
        <dbReference type="EMBL" id="KGF50214.1"/>
    </source>
</evidence>
<name>A0A096CY51_9BACT</name>
<sequence>MLKIKNVFFVLLLLTISLNCLAEDVVLKAGTAVPVKLESTISSKNAAVGQIVNFRVTAPIMVDGKTVIESGAIVTGQVVRAKKNGILGKEGELQLTINSVLAVDGTKVMLSSANLSDEGNNNLILSLFLCFLIKGGSAEIPAGMECTPIVAGATTITL</sequence>
<evidence type="ECO:0008006" key="4">
    <source>
        <dbReference type="Google" id="ProtNLM"/>
    </source>
</evidence>
<keyword evidence="1" id="KW-0732">Signal</keyword>
<protein>
    <recommendedName>
        <fullName evidence="4">Lipocalin-like domain-containing protein</fullName>
    </recommendedName>
</protein>
<dbReference type="Proteomes" id="UP000029538">
    <property type="component" value="Unassembled WGS sequence"/>
</dbReference>
<comment type="caution">
    <text evidence="2">The sequence shown here is derived from an EMBL/GenBank/DDBJ whole genome shotgun (WGS) entry which is preliminary data.</text>
</comment>
<organism evidence="2 3">
    <name type="scientific">Prevotella disiens DNF00882</name>
    <dbReference type="NCBI Taxonomy" id="1401075"/>
    <lineage>
        <taxon>Bacteria</taxon>
        <taxon>Pseudomonadati</taxon>
        <taxon>Bacteroidota</taxon>
        <taxon>Bacteroidia</taxon>
        <taxon>Bacteroidales</taxon>
        <taxon>Prevotellaceae</taxon>
        <taxon>Prevotella</taxon>
    </lineage>
</organism>
<feature type="signal peptide" evidence="1">
    <location>
        <begin position="1"/>
        <end position="22"/>
    </location>
</feature>
<evidence type="ECO:0000313" key="3">
    <source>
        <dbReference type="Proteomes" id="UP000029538"/>
    </source>
</evidence>
<dbReference type="EMBL" id="JRNR01000008">
    <property type="protein sequence ID" value="KGF50214.1"/>
    <property type="molecule type" value="Genomic_DNA"/>
</dbReference>
<reference evidence="2 3" key="1">
    <citation type="submission" date="2014-07" db="EMBL/GenBank/DDBJ databases">
        <authorList>
            <person name="McCorrison J."/>
            <person name="Sanka R."/>
            <person name="Torralba M."/>
            <person name="Gillis M."/>
            <person name="Haft D.H."/>
            <person name="Methe B."/>
            <person name="Sutton G."/>
            <person name="Nelson K.E."/>
        </authorList>
    </citation>
    <scope>NUCLEOTIDE SEQUENCE [LARGE SCALE GENOMIC DNA]</scope>
    <source>
        <strain evidence="2 3">DNF00882</strain>
    </source>
</reference>
<dbReference type="AlphaFoldDB" id="A0A096CY51"/>
<feature type="chain" id="PRO_5001917254" description="Lipocalin-like domain-containing protein" evidence="1">
    <location>
        <begin position="23"/>
        <end position="158"/>
    </location>
</feature>
<dbReference type="RefSeq" id="WP_036882413.1">
    <property type="nucleotide sequence ID" value="NZ_JRNR01000008.1"/>
</dbReference>